<feature type="domain" description="HTH tetR-type" evidence="3">
    <location>
        <begin position="7"/>
        <end position="67"/>
    </location>
</feature>
<dbReference type="RefSeq" id="WP_007078197.1">
    <property type="nucleotide sequence ID" value="NZ_CM001024.1"/>
</dbReference>
<dbReference type="InterPro" id="IPR009057">
    <property type="entry name" value="Homeodomain-like_sf"/>
</dbReference>
<feature type="DNA-binding region" description="H-T-H motif" evidence="2">
    <location>
        <begin position="30"/>
        <end position="49"/>
    </location>
</feature>
<evidence type="ECO:0000256" key="2">
    <source>
        <dbReference type="PROSITE-ProRule" id="PRU00335"/>
    </source>
</evidence>
<accession>E2SAW7</accession>
<dbReference type="Gene3D" id="1.10.357.10">
    <property type="entry name" value="Tetracycline Repressor, domain 2"/>
    <property type="match status" value="1"/>
</dbReference>
<dbReference type="GO" id="GO:0003700">
    <property type="term" value="F:DNA-binding transcription factor activity"/>
    <property type="evidence" value="ECO:0007669"/>
    <property type="project" value="TreeGrafter"/>
</dbReference>
<sequence>MTTRRREATRDRLLEAARALLAETGIQGATVEMLCERAGFTRGAFYSNYESKDELILDLFDREKNAMLQMVQDAMESELTAEDDIGSIMRAADHFLAAYPKDRTSFLVHQEFVTHGIRGRQIAEVYRELWTETRRDFTELLERGLGLLDRRLIVPIDQAAVVLIGAWEMTMRDAFLETDADEADLALLAEMIPALLTAFLEPA</sequence>
<dbReference type="SUPFAM" id="SSF46689">
    <property type="entry name" value="Homeodomain-like"/>
    <property type="match status" value="1"/>
</dbReference>
<evidence type="ECO:0000313" key="5">
    <source>
        <dbReference type="Proteomes" id="UP000003111"/>
    </source>
</evidence>
<protein>
    <submittedName>
        <fullName evidence="4">Transcriptional regulator, TetR family</fullName>
    </submittedName>
</protein>
<organism evidence="4 5">
    <name type="scientific">Aeromicrobium marinum DSM 15272</name>
    <dbReference type="NCBI Taxonomy" id="585531"/>
    <lineage>
        <taxon>Bacteria</taxon>
        <taxon>Bacillati</taxon>
        <taxon>Actinomycetota</taxon>
        <taxon>Actinomycetes</taxon>
        <taxon>Propionibacteriales</taxon>
        <taxon>Nocardioidaceae</taxon>
        <taxon>Aeromicrobium</taxon>
    </lineage>
</organism>
<dbReference type="eggNOG" id="COG1309">
    <property type="taxonomic scope" value="Bacteria"/>
</dbReference>
<gene>
    <name evidence="4" type="ORF">HMPREF0063_11175</name>
</gene>
<comment type="caution">
    <text evidence="4">The sequence shown here is derived from an EMBL/GenBank/DDBJ whole genome shotgun (WGS) entry which is preliminary data.</text>
</comment>
<evidence type="ECO:0000259" key="3">
    <source>
        <dbReference type="PROSITE" id="PS50977"/>
    </source>
</evidence>
<dbReference type="PROSITE" id="PS50977">
    <property type="entry name" value="HTH_TETR_2"/>
    <property type="match status" value="1"/>
</dbReference>
<evidence type="ECO:0000313" key="4">
    <source>
        <dbReference type="EMBL" id="EFQ83513.1"/>
    </source>
</evidence>
<evidence type="ECO:0000256" key="1">
    <source>
        <dbReference type="ARBA" id="ARBA00023125"/>
    </source>
</evidence>
<reference evidence="4" key="1">
    <citation type="submission" date="2010-08" db="EMBL/GenBank/DDBJ databases">
        <authorList>
            <person name="Muzny D."/>
            <person name="Qin X."/>
            <person name="Buhay C."/>
            <person name="Dugan-Rocha S."/>
            <person name="Ding Y."/>
            <person name="Chen G."/>
            <person name="Hawes A."/>
            <person name="Holder M."/>
            <person name="Jhangiani S."/>
            <person name="Johnson A."/>
            <person name="Khan Z."/>
            <person name="Li Z."/>
            <person name="Liu W."/>
            <person name="Liu X."/>
            <person name="Perez L."/>
            <person name="Shen H."/>
            <person name="Wang Q."/>
            <person name="Watt J."/>
            <person name="Xi L."/>
            <person name="Xin Y."/>
            <person name="Zhou J."/>
            <person name="Deng J."/>
            <person name="Jiang H."/>
            <person name="Liu Y."/>
            <person name="Qu J."/>
            <person name="Song X.-Z."/>
            <person name="Zhang L."/>
            <person name="Villasana D."/>
            <person name="Johnson A."/>
            <person name="Liu J."/>
            <person name="Liyanage D."/>
            <person name="Lorensuhewa L."/>
            <person name="Robinson T."/>
            <person name="Song A."/>
            <person name="Song B.-B."/>
            <person name="Dinh H."/>
            <person name="Thornton R."/>
            <person name="Coyle M."/>
            <person name="Francisco L."/>
            <person name="Jackson L."/>
            <person name="Javaid M."/>
            <person name="Korchina V."/>
            <person name="Kovar C."/>
            <person name="Mata R."/>
            <person name="Mathew T."/>
            <person name="Ngo R."/>
            <person name="Nguyen L."/>
            <person name="Nguyen N."/>
            <person name="Okwuonu G."/>
            <person name="Ongeri F."/>
            <person name="Pham C."/>
            <person name="Simmons D."/>
            <person name="Wilczek-Boney K."/>
            <person name="Hale W."/>
            <person name="Jakkamsetti A."/>
            <person name="Pham P."/>
            <person name="Ruth R."/>
            <person name="San Lucas F."/>
            <person name="Warren J."/>
            <person name="Zhang J."/>
            <person name="Zhao Z."/>
            <person name="Zhou C."/>
            <person name="Zhu D."/>
            <person name="Lee S."/>
            <person name="Bess C."/>
            <person name="Blankenburg K."/>
            <person name="Forbes L."/>
            <person name="Fu Q."/>
            <person name="Gubbala S."/>
            <person name="Hirani K."/>
            <person name="Jayaseelan J.C."/>
            <person name="Lara F."/>
            <person name="Munidasa M."/>
            <person name="Palculict T."/>
            <person name="Patil S."/>
            <person name="Pu L.-L."/>
            <person name="Saada N."/>
            <person name="Tang L."/>
            <person name="Weissenberger G."/>
            <person name="Zhu Y."/>
            <person name="Hemphill L."/>
            <person name="Shang Y."/>
            <person name="Youmans B."/>
            <person name="Ayvaz T."/>
            <person name="Ross M."/>
            <person name="Santibanez J."/>
            <person name="Aqrawi P."/>
            <person name="Gross S."/>
            <person name="Joshi V."/>
            <person name="Fowler G."/>
            <person name="Nazareth L."/>
            <person name="Reid J."/>
            <person name="Worley K."/>
            <person name="Petrosino J."/>
            <person name="Highlander S."/>
            <person name="Gibbs R."/>
        </authorList>
    </citation>
    <scope>NUCLEOTIDE SEQUENCE [LARGE SCALE GENOMIC DNA]</scope>
    <source>
        <strain evidence="4">DSM 15272</strain>
    </source>
</reference>
<dbReference type="EMBL" id="ACLF03000004">
    <property type="protein sequence ID" value="EFQ83513.1"/>
    <property type="molecule type" value="Genomic_DNA"/>
</dbReference>
<dbReference type="Pfam" id="PF00440">
    <property type="entry name" value="TetR_N"/>
    <property type="match status" value="1"/>
</dbReference>
<dbReference type="STRING" id="585531.HMPREF0063_11175"/>
<name>E2SAW7_9ACTN</name>
<dbReference type="Proteomes" id="UP000003111">
    <property type="component" value="Unassembled WGS sequence"/>
</dbReference>
<dbReference type="HOGENOM" id="CLU_069356_15_11_11"/>
<dbReference type="PANTHER" id="PTHR30055">
    <property type="entry name" value="HTH-TYPE TRANSCRIPTIONAL REGULATOR RUTR"/>
    <property type="match status" value="1"/>
</dbReference>
<dbReference type="AlphaFoldDB" id="E2SAW7"/>
<dbReference type="InterPro" id="IPR001647">
    <property type="entry name" value="HTH_TetR"/>
</dbReference>
<keyword evidence="5" id="KW-1185">Reference proteome</keyword>
<dbReference type="PANTHER" id="PTHR30055:SF241">
    <property type="entry name" value="TRANSCRIPTIONAL REGULATORY PROTEIN"/>
    <property type="match status" value="1"/>
</dbReference>
<keyword evidence="1 2" id="KW-0238">DNA-binding</keyword>
<dbReference type="GO" id="GO:0000976">
    <property type="term" value="F:transcription cis-regulatory region binding"/>
    <property type="evidence" value="ECO:0007669"/>
    <property type="project" value="TreeGrafter"/>
</dbReference>
<dbReference type="InterPro" id="IPR050109">
    <property type="entry name" value="HTH-type_TetR-like_transc_reg"/>
</dbReference>
<dbReference type="PRINTS" id="PR00455">
    <property type="entry name" value="HTHTETR"/>
</dbReference>
<proteinExistence type="predicted"/>